<dbReference type="InterPro" id="IPR027417">
    <property type="entry name" value="P-loop_NTPase"/>
</dbReference>
<dbReference type="STRING" id="747676.F4S1D9"/>
<organism evidence="4">
    <name type="scientific">Melampsora larici-populina (strain 98AG31 / pathotype 3-4-7)</name>
    <name type="common">Poplar leaf rust fungus</name>
    <dbReference type="NCBI Taxonomy" id="747676"/>
    <lineage>
        <taxon>Eukaryota</taxon>
        <taxon>Fungi</taxon>
        <taxon>Dikarya</taxon>
        <taxon>Basidiomycota</taxon>
        <taxon>Pucciniomycotina</taxon>
        <taxon>Pucciniomycetes</taxon>
        <taxon>Pucciniales</taxon>
        <taxon>Melampsoraceae</taxon>
        <taxon>Melampsora</taxon>
    </lineage>
</organism>
<protein>
    <recommendedName>
        <fullName evidence="2">Septin-type G domain-containing protein</fullName>
    </recommendedName>
</protein>
<dbReference type="GO" id="GO:0005525">
    <property type="term" value="F:GTP binding"/>
    <property type="evidence" value="ECO:0007669"/>
    <property type="project" value="InterPro"/>
</dbReference>
<dbReference type="GeneID" id="18936113"/>
<feature type="coiled-coil region" evidence="1">
    <location>
        <begin position="122"/>
        <end position="179"/>
    </location>
</feature>
<dbReference type="Proteomes" id="UP000001072">
    <property type="component" value="Unassembled WGS sequence"/>
</dbReference>
<sequence>MTDDEILAFKQRILLDIAFHNIHICEGPQYEKEDEETLAENKELMVLSLCLTFGYAIFLSQQYPSGTVEVDNKDHCDFLKLRQMLIQTHMEELKEHTLNVLYENYGSQKLLSTGVTQDHPVLKEIKSEQSLHEAQLSKMESEMKMVFQQKVAEKKDKLKQSEEELYARYCDMKEALEKQCDQFAYVFLWYFKGLNWKIRNVD</sequence>
<dbReference type="Pfam" id="PF00735">
    <property type="entry name" value="Septin"/>
    <property type="match status" value="1"/>
</dbReference>
<gene>
    <name evidence="3" type="ORF">MELLADRAFT_92061</name>
</gene>
<dbReference type="RefSeq" id="XP_007415136.1">
    <property type="nucleotide sequence ID" value="XM_007415074.1"/>
</dbReference>
<name>F4S1D9_MELLP</name>
<dbReference type="VEuPathDB" id="FungiDB:MELLADRAFT_92061"/>
<keyword evidence="4" id="KW-1185">Reference proteome</keyword>
<dbReference type="PROSITE" id="PS51719">
    <property type="entry name" value="G_SEPTIN"/>
    <property type="match status" value="1"/>
</dbReference>
<dbReference type="PANTHER" id="PTHR18884">
    <property type="entry name" value="SEPTIN"/>
    <property type="match status" value="1"/>
</dbReference>
<evidence type="ECO:0000256" key="1">
    <source>
        <dbReference type="SAM" id="Coils"/>
    </source>
</evidence>
<dbReference type="HOGENOM" id="CLU_017718_6_1_1"/>
<keyword evidence="1" id="KW-0175">Coiled coil</keyword>
<proteinExistence type="predicted"/>
<dbReference type="InParanoid" id="F4S1D9"/>
<evidence type="ECO:0000313" key="4">
    <source>
        <dbReference type="Proteomes" id="UP000001072"/>
    </source>
</evidence>
<feature type="domain" description="Septin-type G" evidence="2">
    <location>
        <begin position="1"/>
        <end position="112"/>
    </location>
</feature>
<evidence type="ECO:0000313" key="3">
    <source>
        <dbReference type="EMBL" id="EGG01545.1"/>
    </source>
</evidence>
<dbReference type="Gene3D" id="3.40.50.300">
    <property type="entry name" value="P-loop containing nucleotide triphosphate hydrolases"/>
    <property type="match status" value="1"/>
</dbReference>
<dbReference type="OrthoDB" id="416553at2759"/>
<evidence type="ECO:0000259" key="2">
    <source>
        <dbReference type="PROSITE" id="PS51719"/>
    </source>
</evidence>
<dbReference type="eggNOG" id="KOG2655">
    <property type="taxonomic scope" value="Eukaryota"/>
</dbReference>
<dbReference type="InterPro" id="IPR030379">
    <property type="entry name" value="G_SEPTIN_dom"/>
</dbReference>
<dbReference type="EMBL" id="GL883137">
    <property type="protein sequence ID" value="EGG01545.1"/>
    <property type="molecule type" value="Genomic_DNA"/>
</dbReference>
<reference evidence="4" key="1">
    <citation type="journal article" date="2011" name="Proc. Natl. Acad. Sci. U.S.A.">
        <title>Obligate biotrophy features unraveled by the genomic analysis of rust fungi.</title>
        <authorList>
            <person name="Duplessis S."/>
            <person name="Cuomo C.A."/>
            <person name="Lin Y.-C."/>
            <person name="Aerts A."/>
            <person name="Tisserant E."/>
            <person name="Veneault-Fourrey C."/>
            <person name="Joly D.L."/>
            <person name="Hacquard S."/>
            <person name="Amselem J."/>
            <person name="Cantarel B.L."/>
            <person name="Chiu R."/>
            <person name="Coutinho P.M."/>
            <person name="Feau N."/>
            <person name="Field M."/>
            <person name="Frey P."/>
            <person name="Gelhaye E."/>
            <person name="Goldberg J."/>
            <person name="Grabherr M.G."/>
            <person name="Kodira C.D."/>
            <person name="Kohler A."/>
            <person name="Kuees U."/>
            <person name="Lindquist E.A."/>
            <person name="Lucas S.M."/>
            <person name="Mago R."/>
            <person name="Mauceli E."/>
            <person name="Morin E."/>
            <person name="Murat C."/>
            <person name="Pangilinan J.L."/>
            <person name="Park R."/>
            <person name="Pearson M."/>
            <person name="Quesneville H."/>
            <person name="Rouhier N."/>
            <person name="Sakthikumar S."/>
            <person name="Salamov A.A."/>
            <person name="Schmutz J."/>
            <person name="Selles B."/>
            <person name="Shapiro H."/>
            <person name="Tanguay P."/>
            <person name="Tuskan G.A."/>
            <person name="Henrissat B."/>
            <person name="Van de Peer Y."/>
            <person name="Rouze P."/>
            <person name="Ellis J.G."/>
            <person name="Dodds P.N."/>
            <person name="Schein J.E."/>
            <person name="Zhong S."/>
            <person name="Hamelin R.C."/>
            <person name="Grigoriev I.V."/>
            <person name="Szabo L.J."/>
            <person name="Martin F."/>
        </authorList>
    </citation>
    <scope>NUCLEOTIDE SEQUENCE [LARGE SCALE GENOMIC DNA]</scope>
    <source>
        <strain evidence="4">98AG31 / pathotype 3-4-7</strain>
    </source>
</reference>
<dbReference type="AlphaFoldDB" id="F4S1D9"/>
<dbReference type="KEGG" id="mlr:MELLADRAFT_92061"/>
<accession>F4S1D9</accession>